<comment type="subcellular location">
    <subcellularLocation>
        <location evidence="1">Cell membrane</location>
        <topology evidence="1">Multi-pass membrane protein</topology>
    </subcellularLocation>
</comment>
<sequence>LMSRPLYNLASLFMVAFHWSTGALTAYLVALSMGWHIDFWVVILIYAVIEFIQQLNILIPGGLGVIDATLTGAFVILGMPLSVASAISLLTRLATYWFELLLCGAVTFMFGYGETLKEYLE</sequence>
<evidence type="ECO:0000256" key="2">
    <source>
        <dbReference type="ARBA" id="ARBA00022475"/>
    </source>
</evidence>
<feature type="transmembrane region" description="Helical" evidence="6">
    <location>
        <begin position="39"/>
        <end position="58"/>
    </location>
</feature>
<evidence type="ECO:0000256" key="5">
    <source>
        <dbReference type="ARBA" id="ARBA00023136"/>
    </source>
</evidence>
<feature type="non-terminal residue" evidence="7">
    <location>
        <position position="1"/>
    </location>
</feature>
<feature type="transmembrane region" description="Helical" evidence="6">
    <location>
        <begin position="70"/>
        <end position="90"/>
    </location>
</feature>
<evidence type="ECO:0000256" key="3">
    <source>
        <dbReference type="ARBA" id="ARBA00022692"/>
    </source>
</evidence>
<feature type="transmembrane region" description="Helical" evidence="6">
    <location>
        <begin position="12"/>
        <end position="33"/>
    </location>
</feature>
<dbReference type="EMBL" id="BARW01017681">
    <property type="protein sequence ID" value="GAI90219.1"/>
    <property type="molecule type" value="Genomic_DNA"/>
</dbReference>
<evidence type="ECO:0000256" key="6">
    <source>
        <dbReference type="SAM" id="Phobius"/>
    </source>
</evidence>
<evidence type="ECO:0000313" key="7">
    <source>
        <dbReference type="EMBL" id="GAI90219.1"/>
    </source>
</evidence>
<keyword evidence="4 6" id="KW-1133">Transmembrane helix</keyword>
<feature type="transmembrane region" description="Helical" evidence="6">
    <location>
        <begin position="96"/>
        <end position="113"/>
    </location>
</feature>
<comment type="caution">
    <text evidence="7">The sequence shown here is derived from an EMBL/GenBank/DDBJ whole genome shotgun (WGS) entry which is preliminary data.</text>
</comment>
<evidence type="ECO:0000256" key="4">
    <source>
        <dbReference type="ARBA" id="ARBA00022989"/>
    </source>
</evidence>
<dbReference type="InterPro" id="IPR022791">
    <property type="entry name" value="L-PG_synthase/AglD"/>
</dbReference>
<evidence type="ECO:0008006" key="8">
    <source>
        <dbReference type="Google" id="ProtNLM"/>
    </source>
</evidence>
<dbReference type="Pfam" id="PF03706">
    <property type="entry name" value="LPG_synthase_TM"/>
    <property type="match status" value="1"/>
</dbReference>
<protein>
    <recommendedName>
        <fullName evidence="8">Flippase-like domain-containing protein</fullName>
    </recommendedName>
</protein>
<gene>
    <name evidence="7" type="ORF">S12H4_30477</name>
</gene>
<organism evidence="7">
    <name type="scientific">marine sediment metagenome</name>
    <dbReference type="NCBI Taxonomy" id="412755"/>
    <lineage>
        <taxon>unclassified sequences</taxon>
        <taxon>metagenomes</taxon>
        <taxon>ecological metagenomes</taxon>
    </lineage>
</organism>
<keyword evidence="5 6" id="KW-0472">Membrane</keyword>
<keyword evidence="2" id="KW-1003">Cell membrane</keyword>
<dbReference type="PANTHER" id="PTHR39087">
    <property type="entry name" value="UPF0104 MEMBRANE PROTEIN MJ1595"/>
    <property type="match status" value="1"/>
</dbReference>
<name>X1UCZ3_9ZZZZ</name>
<dbReference type="GO" id="GO:0005886">
    <property type="term" value="C:plasma membrane"/>
    <property type="evidence" value="ECO:0007669"/>
    <property type="project" value="UniProtKB-SubCell"/>
</dbReference>
<dbReference type="NCBIfam" id="TIGR00374">
    <property type="entry name" value="flippase-like domain"/>
    <property type="match status" value="1"/>
</dbReference>
<keyword evidence="3 6" id="KW-0812">Transmembrane</keyword>
<evidence type="ECO:0000256" key="1">
    <source>
        <dbReference type="ARBA" id="ARBA00004651"/>
    </source>
</evidence>
<dbReference type="PANTHER" id="PTHR39087:SF2">
    <property type="entry name" value="UPF0104 MEMBRANE PROTEIN MJ1595"/>
    <property type="match status" value="1"/>
</dbReference>
<accession>X1UCZ3</accession>
<proteinExistence type="predicted"/>
<dbReference type="AlphaFoldDB" id="X1UCZ3"/>
<reference evidence="7" key="1">
    <citation type="journal article" date="2014" name="Front. Microbiol.">
        <title>High frequency of phylogenetically diverse reductive dehalogenase-homologous genes in deep subseafloor sedimentary metagenomes.</title>
        <authorList>
            <person name="Kawai M."/>
            <person name="Futagami T."/>
            <person name="Toyoda A."/>
            <person name="Takaki Y."/>
            <person name="Nishi S."/>
            <person name="Hori S."/>
            <person name="Arai W."/>
            <person name="Tsubouchi T."/>
            <person name="Morono Y."/>
            <person name="Uchiyama I."/>
            <person name="Ito T."/>
            <person name="Fujiyama A."/>
            <person name="Inagaki F."/>
            <person name="Takami H."/>
        </authorList>
    </citation>
    <scope>NUCLEOTIDE SEQUENCE</scope>
    <source>
        <strain evidence="7">Expedition CK06-06</strain>
    </source>
</reference>